<accession>M1FTP3</accession>
<keyword evidence="2" id="KW-0812">Transmembrane</keyword>
<sequence length="187" mass="21695">MQPIQVLTEIRNYSGATLQQKSLEKASLEHNLQEIQQVTTTVLNSFNSSLKTLETTQTNFNETAQKQSKESLKHLKTILNDLLDQNKTEIAKIQHEMNQNNQQLSEINQTITETMDQVFKQLNAEIKRTNQKLTFRTVLTNLYASVPTGVVVVVLMWLLHYFYLRSQKEVSILMHLFPLHQLLNKLK</sequence>
<evidence type="ECO:0000256" key="2">
    <source>
        <dbReference type="SAM" id="Phobius"/>
    </source>
</evidence>
<name>M1FTP3_9VIBR</name>
<keyword evidence="3" id="KW-0614">Plasmid</keyword>
<protein>
    <submittedName>
        <fullName evidence="3">Mobilization protein</fullName>
    </submittedName>
</protein>
<dbReference type="RefSeq" id="WP_015670349.1">
    <property type="nucleotide sequence ID" value="NC_020451.1"/>
</dbReference>
<keyword evidence="2" id="KW-1133">Transmembrane helix</keyword>
<keyword evidence="1" id="KW-0175">Coiled coil</keyword>
<feature type="transmembrane region" description="Helical" evidence="2">
    <location>
        <begin position="142"/>
        <end position="164"/>
    </location>
</feature>
<feature type="coiled-coil region" evidence="1">
    <location>
        <begin position="83"/>
        <end position="110"/>
    </location>
</feature>
<evidence type="ECO:0000313" key="3">
    <source>
        <dbReference type="EMBL" id="AFV27417.1"/>
    </source>
</evidence>
<dbReference type="EMBL" id="JQ728484">
    <property type="protein sequence ID" value="AFV27417.1"/>
    <property type="molecule type" value="Genomic_DNA"/>
</dbReference>
<proteinExistence type="predicted"/>
<geneLocation type="plasmid" evidence="3">
    <name>unnamed</name>
</geneLocation>
<dbReference type="AlphaFoldDB" id="M1FTP3"/>
<reference evidence="3" key="1">
    <citation type="submission" date="2012-02" db="EMBL/GenBank/DDBJ databases">
        <title>Analysis of a novel plasmid from the coral pathogen Vibrio coralliilyticus reveals two potential 'ecological islands'.</title>
        <authorList>
            <person name="McConoughey J.E."/>
            <person name="Hill S.A."/>
            <person name="Hudspeth M.E.S."/>
        </authorList>
    </citation>
    <scope>NUCLEOTIDE SEQUENCE</scope>
    <source>
        <strain evidence="3">ATCC BAA-450</strain>
        <plasmid evidence="3">unnamed</plasmid>
    </source>
</reference>
<organism evidence="3">
    <name type="scientific">Vibrio coralliilyticus</name>
    <dbReference type="NCBI Taxonomy" id="190893"/>
    <lineage>
        <taxon>Bacteria</taxon>
        <taxon>Pseudomonadati</taxon>
        <taxon>Pseudomonadota</taxon>
        <taxon>Gammaproteobacteria</taxon>
        <taxon>Vibrionales</taxon>
        <taxon>Vibrionaceae</taxon>
        <taxon>Vibrio</taxon>
    </lineage>
</organism>
<keyword evidence="2" id="KW-0472">Membrane</keyword>
<evidence type="ECO:0000256" key="1">
    <source>
        <dbReference type="SAM" id="Coils"/>
    </source>
</evidence>